<dbReference type="InterPro" id="IPR002938">
    <property type="entry name" value="FAD-bd"/>
</dbReference>
<name>A0A364L7S4_TALAM</name>
<comment type="cofactor">
    <cofactor evidence="1">
        <name>FAD</name>
        <dbReference type="ChEBI" id="CHEBI:57692"/>
    </cofactor>
</comment>
<comment type="caution">
    <text evidence="6">The sequence shown here is derived from an EMBL/GenBank/DDBJ whole genome shotgun (WGS) entry which is preliminary data.</text>
</comment>
<feature type="domain" description="FAD-binding" evidence="5">
    <location>
        <begin position="4"/>
        <end position="314"/>
    </location>
</feature>
<dbReference type="Gene3D" id="3.50.50.60">
    <property type="entry name" value="FAD/NAD(P)-binding domain"/>
    <property type="match status" value="1"/>
</dbReference>
<dbReference type="RefSeq" id="XP_040736382.1">
    <property type="nucleotide sequence ID" value="XM_040880622.1"/>
</dbReference>
<evidence type="ECO:0000256" key="4">
    <source>
        <dbReference type="ARBA" id="ARBA00023002"/>
    </source>
</evidence>
<dbReference type="Pfam" id="PF01494">
    <property type="entry name" value="FAD_binding_3"/>
    <property type="match status" value="1"/>
</dbReference>
<keyword evidence="4" id="KW-0560">Oxidoreductase</keyword>
<dbReference type="PRINTS" id="PR00420">
    <property type="entry name" value="RNGMNOXGNASE"/>
</dbReference>
<dbReference type="PANTHER" id="PTHR43004:SF19">
    <property type="entry name" value="BINDING MONOOXYGENASE, PUTATIVE (JCVI)-RELATED"/>
    <property type="match status" value="1"/>
</dbReference>
<evidence type="ECO:0000259" key="5">
    <source>
        <dbReference type="Pfam" id="PF01494"/>
    </source>
</evidence>
<evidence type="ECO:0000313" key="6">
    <source>
        <dbReference type="EMBL" id="RAO71867.1"/>
    </source>
</evidence>
<dbReference type="GeneID" id="63797094"/>
<accession>A0A364L7S4</accession>
<dbReference type="InterPro" id="IPR036188">
    <property type="entry name" value="FAD/NAD-bd_sf"/>
</dbReference>
<dbReference type="OrthoDB" id="10016252at2759"/>
<dbReference type="Gene3D" id="3.30.9.10">
    <property type="entry name" value="D-Amino Acid Oxidase, subunit A, domain 2"/>
    <property type="match status" value="1"/>
</dbReference>
<dbReference type="EMBL" id="MIKG01000017">
    <property type="protein sequence ID" value="RAO71867.1"/>
    <property type="molecule type" value="Genomic_DNA"/>
</dbReference>
<keyword evidence="7" id="KW-1185">Reference proteome</keyword>
<evidence type="ECO:0000313" key="7">
    <source>
        <dbReference type="Proteomes" id="UP000249363"/>
    </source>
</evidence>
<evidence type="ECO:0000256" key="2">
    <source>
        <dbReference type="ARBA" id="ARBA00022630"/>
    </source>
</evidence>
<protein>
    <recommendedName>
        <fullName evidence="5">FAD-binding domain-containing protein</fullName>
    </recommendedName>
</protein>
<evidence type="ECO:0000256" key="1">
    <source>
        <dbReference type="ARBA" id="ARBA00001974"/>
    </source>
</evidence>
<dbReference type="GO" id="GO:0016709">
    <property type="term" value="F:oxidoreductase activity, acting on paired donors, with incorporation or reduction of molecular oxygen, NAD(P)H as one donor, and incorporation of one atom of oxygen"/>
    <property type="evidence" value="ECO:0007669"/>
    <property type="project" value="UniProtKB-ARBA"/>
</dbReference>
<dbReference type="Proteomes" id="UP000249363">
    <property type="component" value="Unassembled WGS sequence"/>
</dbReference>
<sequence length="326" mass="35076">MEQCSVLIVGAGPVGLITALRLSKAGIAVTVIEKEAALSVQPRAVGFYAAALTALHRAGVLEHMVKEGFVSKGLCWRKPLANDGKGGKRLGDIIASLPSPSETHSPHGVTGTLNLPQSELSKLLYRQLIATGNASVHFNTTLDSIVQYEDHVIASTTSSVDMKTVQYRALFLVGADGGKSTTRKLLGIPLKGHSWPEYILATDVLVETTDTNPDFPTSIIVDPVHYGIITPLQPFEVGKKTLYRCSVGMSISESSSPEKFTAEPFISDILSQMLPGARPLDIEIVKKAPYRIHQLCASTFRRGRCVLVGDAAHLNNVSLSFPSFEN</sequence>
<proteinExistence type="predicted"/>
<dbReference type="PANTHER" id="PTHR43004">
    <property type="entry name" value="TRK SYSTEM POTASSIUM UPTAKE PROTEIN"/>
    <property type="match status" value="1"/>
</dbReference>
<keyword evidence="3" id="KW-0274">FAD</keyword>
<keyword evidence="2" id="KW-0285">Flavoprotein</keyword>
<dbReference type="InterPro" id="IPR050641">
    <property type="entry name" value="RIFMO-like"/>
</dbReference>
<reference evidence="6 7" key="1">
    <citation type="journal article" date="2017" name="Biotechnol. Biofuels">
        <title>Differential beta-glucosidase expression as a function of carbon source availability in Talaromyces amestolkiae: a genomic and proteomic approach.</title>
        <authorList>
            <person name="de Eugenio L.I."/>
            <person name="Mendez-Liter J.A."/>
            <person name="Nieto-Dominguez M."/>
            <person name="Alonso L."/>
            <person name="Gil-Munoz J."/>
            <person name="Barriuso J."/>
            <person name="Prieto A."/>
            <person name="Martinez M.J."/>
        </authorList>
    </citation>
    <scope>NUCLEOTIDE SEQUENCE [LARGE SCALE GENOMIC DNA]</scope>
    <source>
        <strain evidence="6 7">CIB</strain>
    </source>
</reference>
<dbReference type="SUPFAM" id="SSF51905">
    <property type="entry name" value="FAD/NAD(P)-binding domain"/>
    <property type="match status" value="1"/>
</dbReference>
<organism evidence="6 7">
    <name type="scientific">Talaromyces amestolkiae</name>
    <dbReference type="NCBI Taxonomy" id="1196081"/>
    <lineage>
        <taxon>Eukaryota</taxon>
        <taxon>Fungi</taxon>
        <taxon>Dikarya</taxon>
        <taxon>Ascomycota</taxon>
        <taxon>Pezizomycotina</taxon>
        <taxon>Eurotiomycetes</taxon>
        <taxon>Eurotiomycetidae</taxon>
        <taxon>Eurotiales</taxon>
        <taxon>Trichocomaceae</taxon>
        <taxon>Talaromyces</taxon>
        <taxon>Talaromyces sect. Talaromyces</taxon>
    </lineage>
</organism>
<evidence type="ECO:0000256" key="3">
    <source>
        <dbReference type="ARBA" id="ARBA00022827"/>
    </source>
</evidence>
<dbReference type="AlphaFoldDB" id="A0A364L7S4"/>
<dbReference type="GO" id="GO:0071949">
    <property type="term" value="F:FAD binding"/>
    <property type="evidence" value="ECO:0007669"/>
    <property type="project" value="InterPro"/>
</dbReference>
<dbReference type="STRING" id="1196081.A0A364L7S4"/>
<gene>
    <name evidence="6" type="ORF">BHQ10_007879</name>
</gene>